<evidence type="ECO:0000313" key="2">
    <source>
        <dbReference type="Proteomes" id="UP001187192"/>
    </source>
</evidence>
<keyword evidence="2" id="KW-1185">Reference proteome</keyword>
<comment type="caution">
    <text evidence="1">The sequence shown here is derived from an EMBL/GenBank/DDBJ whole genome shotgun (WGS) entry which is preliminary data.</text>
</comment>
<sequence>MRWRGLAFLALLHARDVDIKGVVSLDVVLLSIIVLPMEAALISMSATAAMVSDWLICTLNYVNMGKVGEERFRILSSDAK</sequence>
<proteinExistence type="predicted"/>
<gene>
    <name evidence="1" type="ORF">TIFTF001_028490</name>
</gene>
<accession>A0AA88DR72</accession>
<evidence type="ECO:0000313" key="1">
    <source>
        <dbReference type="EMBL" id="GMN59399.1"/>
    </source>
</evidence>
<reference evidence="1" key="1">
    <citation type="submission" date="2023-07" db="EMBL/GenBank/DDBJ databases">
        <title>draft genome sequence of fig (Ficus carica).</title>
        <authorList>
            <person name="Takahashi T."/>
            <person name="Nishimura K."/>
        </authorList>
    </citation>
    <scope>NUCLEOTIDE SEQUENCE</scope>
</reference>
<organism evidence="1 2">
    <name type="scientific">Ficus carica</name>
    <name type="common">Common fig</name>
    <dbReference type="NCBI Taxonomy" id="3494"/>
    <lineage>
        <taxon>Eukaryota</taxon>
        <taxon>Viridiplantae</taxon>
        <taxon>Streptophyta</taxon>
        <taxon>Embryophyta</taxon>
        <taxon>Tracheophyta</taxon>
        <taxon>Spermatophyta</taxon>
        <taxon>Magnoliopsida</taxon>
        <taxon>eudicotyledons</taxon>
        <taxon>Gunneridae</taxon>
        <taxon>Pentapetalae</taxon>
        <taxon>rosids</taxon>
        <taxon>fabids</taxon>
        <taxon>Rosales</taxon>
        <taxon>Moraceae</taxon>
        <taxon>Ficeae</taxon>
        <taxon>Ficus</taxon>
    </lineage>
</organism>
<dbReference type="EMBL" id="BTGU01000086">
    <property type="protein sequence ID" value="GMN59399.1"/>
    <property type="molecule type" value="Genomic_DNA"/>
</dbReference>
<dbReference type="AlphaFoldDB" id="A0AA88DR72"/>
<dbReference type="Proteomes" id="UP001187192">
    <property type="component" value="Unassembled WGS sequence"/>
</dbReference>
<protein>
    <submittedName>
        <fullName evidence="1">Uncharacterized protein</fullName>
    </submittedName>
</protein>
<name>A0AA88DR72_FICCA</name>